<accession>A0ABN2FBS7</accession>
<dbReference type="Proteomes" id="UP001500064">
    <property type="component" value="Unassembled WGS sequence"/>
</dbReference>
<evidence type="ECO:0000313" key="3">
    <source>
        <dbReference type="Proteomes" id="UP001500064"/>
    </source>
</evidence>
<evidence type="ECO:0000256" key="1">
    <source>
        <dbReference type="SAM" id="MobiDB-lite"/>
    </source>
</evidence>
<dbReference type="RefSeq" id="WP_346106914.1">
    <property type="nucleotide sequence ID" value="NZ_BAAAMU010000027.1"/>
</dbReference>
<evidence type="ECO:0000313" key="2">
    <source>
        <dbReference type="EMBL" id="GAA1639620.1"/>
    </source>
</evidence>
<dbReference type="EMBL" id="BAAAMU010000027">
    <property type="protein sequence ID" value="GAA1639620.1"/>
    <property type="molecule type" value="Genomic_DNA"/>
</dbReference>
<sequence length="91" mass="10198">MRTPPHLPARSRREHTDHVRRHPYGLHDVPAQTAPRGSLDFPAFPESVPPVSPPADPYGEADVFVEQRLRDIREMSNQAIGSIDDLLTHTA</sequence>
<gene>
    <name evidence="2" type="ORF">GCM10009733_040960</name>
</gene>
<reference evidence="2 3" key="1">
    <citation type="journal article" date="2019" name="Int. J. Syst. Evol. Microbiol.">
        <title>The Global Catalogue of Microorganisms (GCM) 10K type strain sequencing project: providing services to taxonomists for standard genome sequencing and annotation.</title>
        <authorList>
            <consortium name="The Broad Institute Genomics Platform"/>
            <consortium name="The Broad Institute Genome Sequencing Center for Infectious Disease"/>
            <person name="Wu L."/>
            <person name="Ma J."/>
        </authorList>
    </citation>
    <scope>NUCLEOTIDE SEQUENCE [LARGE SCALE GENOMIC DNA]</scope>
    <source>
        <strain evidence="2 3">JCM 13929</strain>
    </source>
</reference>
<feature type="compositionally biased region" description="Basic residues" evidence="1">
    <location>
        <begin position="9"/>
        <end position="24"/>
    </location>
</feature>
<proteinExistence type="predicted"/>
<protein>
    <submittedName>
        <fullName evidence="2">Uncharacterized protein</fullName>
    </submittedName>
</protein>
<comment type="caution">
    <text evidence="2">The sequence shown here is derived from an EMBL/GenBank/DDBJ whole genome shotgun (WGS) entry which is preliminary data.</text>
</comment>
<name>A0ABN2FBS7_9ACTN</name>
<feature type="region of interest" description="Disordered" evidence="1">
    <location>
        <begin position="1"/>
        <end position="41"/>
    </location>
</feature>
<organism evidence="2 3">
    <name type="scientific">Nonomuraea maheshkhaliensis</name>
    <dbReference type="NCBI Taxonomy" id="419590"/>
    <lineage>
        <taxon>Bacteria</taxon>
        <taxon>Bacillati</taxon>
        <taxon>Actinomycetota</taxon>
        <taxon>Actinomycetes</taxon>
        <taxon>Streptosporangiales</taxon>
        <taxon>Streptosporangiaceae</taxon>
        <taxon>Nonomuraea</taxon>
    </lineage>
</organism>
<keyword evidence="3" id="KW-1185">Reference proteome</keyword>